<feature type="signal peptide" evidence="1">
    <location>
        <begin position="1"/>
        <end position="20"/>
    </location>
</feature>
<comment type="caution">
    <text evidence="2">The sequence shown here is derived from an EMBL/GenBank/DDBJ whole genome shotgun (WGS) entry which is preliminary data.</text>
</comment>
<evidence type="ECO:0000313" key="2">
    <source>
        <dbReference type="EMBL" id="MBD3867697.1"/>
    </source>
</evidence>
<feature type="chain" id="PRO_5035267625" description="Lipoprotein" evidence="1">
    <location>
        <begin position="21"/>
        <end position="269"/>
    </location>
</feature>
<dbReference type="AlphaFoldDB" id="A0A8J6XZE5"/>
<dbReference type="Proteomes" id="UP000648239">
    <property type="component" value="Unassembled WGS sequence"/>
</dbReference>
<protein>
    <recommendedName>
        <fullName evidence="4">Lipoprotein</fullName>
    </recommendedName>
</protein>
<evidence type="ECO:0008006" key="4">
    <source>
        <dbReference type="Google" id="ProtNLM"/>
    </source>
</evidence>
<dbReference type="EMBL" id="JACXWD010000014">
    <property type="protein sequence ID" value="MBD3867697.1"/>
    <property type="molecule type" value="Genomic_DNA"/>
</dbReference>
<organism evidence="2 3">
    <name type="scientific">Candidatus Polarisedimenticola svalbardensis</name>
    <dbReference type="NCBI Taxonomy" id="2886004"/>
    <lineage>
        <taxon>Bacteria</taxon>
        <taxon>Pseudomonadati</taxon>
        <taxon>Acidobacteriota</taxon>
        <taxon>Candidatus Polarisedimenticolia</taxon>
        <taxon>Candidatus Polarisedimenticolales</taxon>
        <taxon>Candidatus Polarisedimenticolaceae</taxon>
        <taxon>Candidatus Polarisedimenticola</taxon>
    </lineage>
</organism>
<reference evidence="2 3" key="1">
    <citation type="submission" date="2020-08" db="EMBL/GenBank/DDBJ databases">
        <title>Acidobacteriota in marine sediments use diverse sulfur dissimilation pathways.</title>
        <authorList>
            <person name="Wasmund K."/>
        </authorList>
    </citation>
    <scope>NUCLEOTIDE SEQUENCE [LARGE SCALE GENOMIC DNA]</scope>
    <source>
        <strain evidence="2">MAG AM4</strain>
    </source>
</reference>
<evidence type="ECO:0000313" key="3">
    <source>
        <dbReference type="Proteomes" id="UP000648239"/>
    </source>
</evidence>
<proteinExistence type="predicted"/>
<dbReference type="PROSITE" id="PS51257">
    <property type="entry name" value="PROKAR_LIPOPROTEIN"/>
    <property type="match status" value="1"/>
</dbReference>
<evidence type="ECO:0000256" key="1">
    <source>
        <dbReference type="SAM" id="SignalP"/>
    </source>
</evidence>
<name>A0A8J6XZE5_9BACT</name>
<sequence length="269" mass="29307">MKKVFYVACCLVLAMGVGCAITNYELITDDDGSAVNTNGKAAIMPSSQIGTLWPDGMDESFSMVDQKANGDRTLTTYNNHTTDQTFIDWLYCSPDWNGCSMVTASDPEVGDVSIFDFTLNRNCSGLRSLSYVLSTTRYYGECGRAMASVSDRISLMNMGNITTQNGVEGLLYNLNRNTFSIRLDNNSGVVSSLPVVGDASIFVSPARRQMTIDLTNSLLANTGRGLADFTRNYGTDVTTVTFTLNGISKSWEVGNMNADKITANMNKTY</sequence>
<keyword evidence="1" id="KW-0732">Signal</keyword>
<gene>
    <name evidence="2" type="ORF">IFK94_06205</name>
</gene>
<accession>A0A8J6XZE5</accession>